<dbReference type="RefSeq" id="WP_179585512.1">
    <property type="nucleotide sequence ID" value="NZ_JACBYR010000001.1"/>
</dbReference>
<comment type="caution">
    <text evidence="3">The sequence shown here is derived from an EMBL/GenBank/DDBJ whole genome shotgun (WGS) entry which is preliminary data.</text>
</comment>
<organism evidence="3 4">
    <name type="scientific">Pigmentiphaga litoralis</name>
    <dbReference type="NCBI Taxonomy" id="516702"/>
    <lineage>
        <taxon>Bacteria</taxon>
        <taxon>Pseudomonadati</taxon>
        <taxon>Pseudomonadota</taxon>
        <taxon>Betaproteobacteria</taxon>
        <taxon>Burkholderiales</taxon>
        <taxon>Alcaligenaceae</taxon>
        <taxon>Pigmentiphaga</taxon>
    </lineage>
</organism>
<evidence type="ECO:0000259" key="2">
    <source>
        <dbReference type="Pfam" id="PF20091"/>
    </source>
</evidence>
<evidence type="ECO:0000256" key="1">
    <source>
        <dbReference type="SAM" id="SignalP"/>
    </source>
</evidence>
<dbReference type="AlphaFoldDB" id="A0A7Y9IT47"/>
<evidence type="ECO:0000313" key="4">
    <source>
        <dbReference type="Proteomes" id="UP000542125"/>
    </source>
</evidence>
<sequence>MVAYDRTASAARPRHALARWWARGMSRTVACSALLLASAFPAASAFAQTITLAAPPASVTGPIAETAANVLYQGLNITEGAVPVTAFPYVTEEYFVSGTASGQPYATRMLVRRPRNVADFSGVVVAEAMHTSGRALIFEWSRESVLTRGHVFVEIPTSAANIASMRAFNDARYAALSIPLASQANEIIAQFGALMKTNGRPGGWLPGYAVRKVTLMGTSASSGTVRNYMAVHPTVRLNDGKAGPLYDGYLVTSTNGNTKLPFLDVPIIQMPTQTEVRTWAEEGIQYRRSDGDEPNNQFRLYEVAGMAHNNARENPGFLGDPCTKPVSSFPAGAFTALALNHLVQWVDKGTKPPHAPAPIATDGNTFGDGSFLALDANGNATGGIRNVYVDVPTATYGVFGDGRFAADAPQAEKDRLNRLCLLVGTEVKLPPETLARLYPGGPAEYQAKVAARLDTLIAEGWFLPEYRKFVTADVAAAQIPAPAGNVAGNPMSSGGGAMEGGALAVLAGIAALGLARRRSWLRQPKKSEL</sequence>
<dbReference type="InterPro" id="IPR045394">
    <property type="entry name" value="Abhydrolase_dom"/>
</dbReference>
<keyword evidence="1" id="KW-0732">Signal</keyword>
<accession>A0A7Y9IT47</accession>
<reference evidence="3 4" key="1">
    <citation type="submission" date="2020-07" db="EMBL/GenBank/DDBJ databases">
        <title>Genomic Encyclopedia of Type Strains, Phase IV (KMG-V): Genome sequencing to study the core and pangenomes of soil and plant-associated prokaryotes.</title>
        <authorList>
            <person name="Whitman W."/>
        </authorList>
    </citation>
    <scope>NUCLEOTIDE SEQUENCE [LARGE SCALE GENOMIC DNA]</scope>
    <source>
        <strain evidence="3 4">SAS40</strain>
    </source>
</reference>
<dbReference type="Proteomes" id="UP000542125">
    <property type="component" value="Unassembled WGS sequence"/>
</dbReference>
<gene>
    <name evidence="3" type="ORF">FHW18_001807</name>
</gene>
<feature type="domain" description="Alpha/beta hydrolase" evidence="2">
    <location>
        <begin position="59"/>
        <end position="468"/>
    </location>
</feature>
<proteinExistence type="predicted"/>
<dbReference type="Pfam" id="PF20091">
    <property type="entry name" value="Abhydrolase_10"/>
    <property type="match status" value="1"/>
</dbReference>
<dbReference type="EMBL" id="JACBYR010000001">
    <property type="protein sequence ID" value="NYE82536.1"/>
    <property type="molecule type" value="Genomic_DNA"/>
</dbReference>
<keyword evidence="4" id="KW-1185">Reference proteome</keyword>
<protein>
    <recommendedName>
        <fullName evidence="2">Alpha/beta hydrolase domain-containing protein</fullName>
    </recommendedName>
</protein>
<name>A0A7Y9IT47_9BURK</name>
<feature type="chain" id="PRO_5030922285" description="Alpha/beta hydrolase domain-containing protein" evidence="1">
    <location>
        <begin position="48"/>
        <end position="529"/>
    </location>
</feature>
<evidence type="ECO:0000313" key="3">
    <source>
        <dbReference type="EMBL" id="NYE82536.1"/>
    </source>
</evidence>
<feature type="signal peptide" evidence="1">
    <location>
        <begin position="1"/>
        <end position="47"/>
    </location>
</feature>